<evidence type="ECO:0000313" key="1">
    <source>
        <dbReference type="EMBL" id="RRA91199.1"/>
    </source>
</evidence>
<organism evidence="1 2">
    <name type="scientific">Paenimyroides viscosum</name>
    <dbReference type="NCBI Taxonomy" id="2488729"/>
    <lineage>
        <taxon>Bacteria</taxon>
        <taxon>Pseudomonadati</taxon>
        <taxon>Bacteroidota</taxon>
        <taxon>Flavobacteriia</taxon>
        <taxon>Flavobacteriales</taxon>
        <taxon>Flavobacteriaceae</taxon>
        <taxon>Paenimyroides</taxon>
    </lineage>
</organism>
<accession>A0A3P1AQ21</accession>
<evidence type="ECO:0008006" key="3">
    <source>
        <dbReference type="Google" id="ProtNLM"/>
    </source>
</evidence>
<dbReference type="AlphaFoldDB" id="A0A3P1AQ21"/>
<dbReference type="InterPro" id="IPR036913">
    <property type="entry name" value="YegP-like_sf"/>
</dbReference>
<proteinExistence type="predicted"/>
<comment type="caution">
    <text evidence="1">The sequence shown here is derived from an EMBL/GenBank/DDBJ whole genome shotgun (WGS) entry which is preliminary data.</text>
</comment>
<name>A0A3P1AQ21_9FLAO</name>
<dbReference type="EMBL" id="RQTJ01000036">
    <property type="protein sequence ID" value="RRA91199.1"/>
    <property type="molecule type" value="Genomic_DNA"/>
</dbReference>
<dbReference type="Gene3D" id="2.30.29.80">
    <property type="match status" value="1"/>
</dbReference>
<dbReference type="SUPFAM" id="SSF160113">
    <property type="entry name" value="YegP-like"/>
    <property type="match status" value="1"/>
</dbReference>
<sequence>MGTLVISLKENNKYKYTYNNRKGNVIFTSNSYLSKAHCLSEINVIKRNFSIIKFIHYKTPSGKMFFKVNLNDHILGVSRKFTTPLLMEKGMNDLLKNFISSEVLDFTENVFDAFPEDVFSTNNIEAS</sequence>
<dbReference type="Proteomes" id="UP000268372">
    <property type="component" value="Unassembled WGS sequence"/>
</dbReference>
<protein>
    <recommendedName>
        <fullName evidence="3">DUF1508 domain-containing protein</fullName>
    </recommendedName>
</protein>
<evidence type="ECO:0000313" key="2">
    <source>
        <dbReference type="Proteomes" id="UP000268372"/>
    </source>
</evidence>
<keyword evidence="2" id="KW-1185">Reference proteome</keyword>
<dbReference type="RefSeq" id="WP_124900261.1">
    <property type="nucleotide sequence ID" value="NZ_RQTJ01000036.1"/>
</dbReference>
<dbReference type="OrthoDB" id="1439045at2"/>
<gene>
    <name evidence="1" type="ORF">EG242_12820</name>
</gene>
<reference evidence="1 2" key="1">
    <citation type="submission" date="2018-11" db="EMBL/GenBank/DDBJ databases">
        <title>Flavobacterium sp. nov., YIM 102796 draft genome.</title>
        <authorList>
            <person name="Li G."/>
            <person name="Jiang Y."/>
        </authorList>
    </citation>
    <scope>NUCLEOTIDE SEQUENCE [LARGE SCALE GENOMIC DNA]</scope>
    <source>
        <strain evidence="1 2">YIM 102796</strain>
    </source>
</reference>